<evidence type="ECO:0000259" key="3">
    <source>
        <dbReference type="Pfam" id="PF01345"/>
    </source>
</evidence>
<dbReference type="InterPro" id="IPR013783">
    <property type="entry name" value="Ig-like_fold"/>
</dbReference>
<feature type="transmembrane region" description="Helical" evidence="1">
    <location>
        <begin position="1890"/>
        <end position="1911"/>
    </location>
</feature>
<dbReference type="PANTHER" id="PTHR34819">
    <property type="entry name" value="LARGE CYSTEINE-RICH PERIPLASMIC PROTEIN OMCB"/>
    <property type="match status" value="1"/>
</dbReference>
<evidence type="ECO:0000256" key="1">
    <source>
        <dbReference type="SAM" id="Phobius"/>
    </source>
</evidence>
<feature type="domain" description="DUF7927" evidence="4">
    <location>
        <begin position="1004"/>
        <end position="1123"/>
    </location>
</feature>
<keyword evidence="1" id="KW-0812">Transmembrane</keyword>
<evidence type="ECO:0000313" key="6">
    <source>
        <dbReference type="Proteomes" id="UP000033572"/>
    </source>
</evidence>
<evidence type="ECO:0000256" key="2">
    <source>
        <dbReference type="SAM" id="SignalP"/>
    </source>
</evidence>
<feature type="domain" description="DUF7927" evidence="4">
    <location>
        <begin position="1380"/>
        <end position="1501"/>
    </location>
</feature>
<feature type="chain" id="PRO_5002444635" description="DUF11 domain-containing protein" evidence="2">
    <location>
        <begin position="35"/>
        <end position="1925"/>
    </location>
</feature>
<feature type="domain" description="DUF7927" evidence="4">
    <location>
        <begin position="1253"/>
        <end position="1368"/>
    </location>
</feature>
<dbReference type="Proteomes" id="UP000033572">
    <property type="component" value="Unassembled WGS sequence"/>
</dbReference>
<dbReference type="InterPro" id="IPR047589">
    <property type="entry name" value="DUF11_rpt"/>
</dbReference>
<feature type="signal peptide" evidence="2">
    <location>
        <begin position="1"/>
        <end position="34"/>
    </location>
</feature>
<dbReference type="InterPro" id="IPR051172">
    <property type="entry name" value="Chlamydia_OmcB"/>
</dbReference>
<accession>A0A0F0KJI6</accession>
<feature type="domain" description="DUF11" evidence="3">
    <location>
        <begin position="1760"/>
        <end position="1857"/>
    </location>
</feature>
<dbReference type="KEGG" id="mfol:DXT68_13920"/>
<gene>
    <name evidence="5" type="ORF">RN50_01746</name>
</gene>
<dbReference type="PATRIC" id="fig|104336.4.peg.1785"/>
<feature type="domain" description="DUF7927" evidence="4">
    <location>
        <begin position="1510"/>
        <end position="1619"/>
    </location>
</feature>
<keyword evidence="6" id="KW-1185">Reference proteome</keyword>
<dbReference type="NCBIfam" id="TIGR01451">
    <property type="entry name" value="B_ant_repeat"/>
    <property type="match status" value="7"/>
</dbReference>
<dbReference type="Pfam" id="PF01345">
    <property type="entry name" value="DUF11"/>
    <property type="match status" value="2"/>
</dbReference>
<feature type="domain" description="DUF11" evidence="3">
    <location>
        <begin position="884"/>
        <end position="995"/>
    </location>
</feature>
<name>A0A0F0KJI6_9MICO</name>
<proteinExistence type="predicted"/>
<sequence>MSESRKSWGRRLSAVLALLALTVTGVGVASPAMAAPSLGLTMTAIGATVASGDTTTYQISWSCSSTVETCDTGTITVPVPTLTPYSSVATTYVAGTASTGGFSSDPTVSGGVIRWTMLDVVPAGSSGTMTFTVRVPNMASPNGATIVPVATYTTSGVTQTASSTKTVVSSPDLLTDKRLVSNQTPGLDVPVAYQVTTGHRSGINPNTGRHGNAPANGTWAIDNVVTVDRLPVGAEFVSATGGGVYDSDAHTVTWPAWSENGAFVIPPTYQVVLRYPSSVFSTASEATNTATATANPYLAPDETVNSSDDATHGFAASTARGAVTKNGSLTRANGGSRGGTTAWQIGISNSGTIPLNVDLTDALPCIWSSPTDGTTTCATPAIRNVGLTLTGGVAENPYTIDYVTNLGNTGTVTLVATPNTVTLPQQSSTEWVTSLRVRATMVGGDSASLQVSGQVSSDLPEDSSDAIYRNANVPKGSPVFLENCLSGTLTNSISGDVVQQVRDVCGYVKVDPDRPIVRVAKNMTDNVQGPGGQMGVEFVLSTQASRVNWSPVLTDLLPADLRFVPGSFTTAGLTTGAKTVLPDADLQVQVIDDYEGTGRQLVRVSWPGTGGLAPSTAWGNVKFKVAVQPGASVGQHSNELAVFDSKYSTVGCVVNTSRTDADGFVDDSQRVGCATAATYSVVSTPAVGGTKWVRGSEDADFTAAPGIGAVLPGEPATYRLDVTNLGNVPLSDVVAYDILPHVGDTGVGPASDAGRGSQWQTLLSGTVDAGGSAEIMYSLSTNPCRGEVMAVGGTRGSAPAGCVDDWSATLPSDPADVRAIRIDFGDRTFAPGEVQEVTLPVTTPADAEGIAWNSFAVSAVDDSNGNAILPVEPNVVGLRTSPSLSIDKSASTAEIGRGGEITWTIKVTNTGTGLAEGVIVVDEIQDGMDFVSADATNGAYDPETSTWALESGIPVGEDAVLTLVTRVRDDAKMAEVCNIATVSVTGTEDSVDSPNVCVTLIRGYTVSKSSDSETTMPGGVVTYTVTVTNVGAVDYTDAEPASFEDDLSGVLDDASYNGDVSAGGSVAENTLSWAGPLAVGETTTVTYSVTVKDPTTGDSVLKNVVVPSDPTGECVPGECATTTPVSSFTVAKSADAETVMAGGIVTYSVTVTNTGQVAYTDAAPASFDDDLSGVLDDATYNGDVSAGGTMTENTLTWAGPLAVGETTTVTYSVTVNDPLTGDRTLRNAVVPTGPGSSCDPDEDCVTETPVASYTVSKESDSATVLPGGVVTYTVTVTNTGEVPYTDEMPASFEDDLSGVLDDAVYNDDASNGAEVSGNTLSWSGALGVGESIEVTYSVTVDDPITGDFELLNAVAPTAPGGSCEGACTTDTPAGSYRVVKSTTATEVLPGDVVEYSITVTNIGKVAFTDDAPASFTDDLSAVLDDAVYNGDATSSTGAGVSYADPQLAWSDALDVGETVTITYSVTVNDPATGDRQLANTVVTPPGSGANCVDGSTDPACVANVPAASYTVAKSASPGTALPGDIVTYTVTVTNTGAVAYTDENPASFTDDLSRVLDDADYNGDVSVGGEVSGDTLTWNGPLEVGETIQVTYTVTVNDPVAGDFTLRNVVAPSSPGGSCVEGSCITDTPVASYTVVKTADVEDVTLGGVVIYTVTVTNTGQVPYTQDAPASIVDDLSDVLDDATYNDDATAGAQVSGTNLTWTGELGVDEVIAITYSVTVNQPATGDGNLRNSVTSDSPGGGCAADSDCIVNTPVSSYHVMKTSSASTASVGDRVTFTITVTNTGKVAYTDERPATFTDDLTSSLAVGSYNGDATEGATYDKPVLSWAGAVGVGESVDITYSVTVTSTGQLRNVVVTPDGSGANCSSDSDDPDCRTTTTVVPPGLAITGGAMWIGGGVAGAALLILGLWLVSRRRAEQAGLSSQG</sequence>
<evidence type="ECO:0008006" key="7">
    <source>
        <dbReference type="Google" id="ProtNLM"/>
    </source>
</evidence>
<dbReference type="PANTHER" id="PTHR34819:SF3">
    <property type="entry name" value="CELL SURFACE PROTEIN"/>
    <property type="match status" value="1"/>
</dbReference>
<protein>
    <recommendedName>
        <fullName evidence="7">DUF11 domain-containing protein</fullName>
    </recommendedName>
</protein>
<dbReference type="InterPro" id="IPR057687">
    <property type="entry name" value="DUF7927"/>
</dbReference>
<evidence type="ECO:0000259" key="4">
    <source>
        <dbReference type="Pfam" id="PF25549"/>
    </source>
</evidence>
<dbReference type="InterPro" id="IPR001434">
    <property type="entry name" value="OmcB-like_DUF11"/>
</dbReference>
<dbReference type="GO" id="GO:0005975">
    <property type="term" value="P:carbohydrate metabolic process"/>
    <property type="evidence" value="ECO:0007669"/>
    <property type="project" value="UniProtKB-ARBA"/>
</dbReference>
<keyword evidence="2" id="KW-0732">Signal</keyword>
<keyword evidence="1" id="KW-0472">Membrane</keyword>
<organism evidence="5 6">
    <name type="scientific">Microbacterium foliorum</name>
    <dbReference type="NCBI Taxonomy" id="104336"/>
    <lineage>
        <taxon>Bacteria</taxon>
        <taxon>Bacillati</taxon>
        <taxon>Actinomycetota</taxon>
        <taxon>Actinomycetes</taxon>
        <taxon>Micrococcales</taxon>
        <taxon>Microbacteriaceae</taxon>
        <taxon>Microbacterium</taxon>
    </lineage>
</organism>
<reference evidence="5 6" key="1">
    <citation type="submission" date="2015-02" db="EMBL/GenBank/DDBJ databases">
        <title>Draft genome sequences of ten Microbacterium spp. with emphasis on heavy metal contaminated environments.</title>
        <authorList>
            <person name="Corretto E."/>
        </authorList>
    </citation>
    <scope>NUCLEOTIDE SEQUENCE [LARGE SCALE GENOMIC DNA]</scope>
    <source>
        <strain evidence="5 6">DSM 12966</strain>
    </source>
</reference>
<dbReference type="EMBL" id="JYIU01000041">
    <property type="protein sequence ID" value="KJL21062.1"/>
    <property type="molecule type" value="Genomic_DNA"/>
</dbReference>
<keyword evidence="1" id="KW-1133">Transmembrane helix</keyword>
<dbReference type="Pfam" id="PF25549">
    <property type="entry name" value="DUF7927"/>
    <property type="match status" value="6"/>
</dbReference>
<evidence type="ECO:0000313" key="5">
    <source>
        <dbReference type="EMBL" id="KJL21062.1"/>
    </source>
</evidence>
<feature type="domain" description="DUF7927" evidence="4">
    <location>
        <begin position="1129"/>
        <end position="1249"/>
    </location>
</feature>
<feature type="domain" description="DUF7927" evidence="4">
    <location>
        <begin position="1633"/>
        <end position="1750"/>
    </location>
</feature>
<dbReference type="Gene3D" id="2.60.40.10">
    <property type="entry name" value="Immunoglobulins"/>
    <property type="match status" value="1"/>
</dbReference>
<comment type="caution">
    <text evidence="5">The sequence shown here is derived from an EMBL/GenBank/DDBJ whole genome shotgun (WGS) entry which is preliminary data.</text>
</comment>